<dbReference type="EMBL" id="ML987208">
    <property type="protein sequence ID" value="KAF2242343.1"/>
    <property type="molecule type" value="Genomic_DNA"/>
</dbReference>
<dbReference type="AlphaFoldDB" id="A0A6A6HXL3"/>
<feature type="compositionally biased region" description="Low complexity" evidence="1">
    <location>
        <begin position="119"/>
        <end position="128"/>
    </location>
</feature>
<protein>
    <submittedName>
        <fullName evidence="2">Uncharacterized protein</fullName>
    </submittedName>
</protein>
<keyword evidence="3" id="KW-1185">Reference proteome</keyword>
<dbReference type="RefSeq" id="XP_033677347.1">
    <property type="nucleotide sequence ID" value="XM_033834605.1"/>
</dbReference>
<evidence type="ECO:0000313" key="3">
    <source>
        <dbReference type="Proteomes" id="UP000800094"/>
    </source>
</evidence>
<sequence length="599" mass="67565">MGYDSDGSAGLGCLHCEQVSADDCVGALPVAPAFIASSASSADPGSCFPVEAYSSGSFVIAATAHYLTTSLAIRRPRGFQSVLTEGHGGMKRTRTSDTTSSHDATGRTGIQRADEAEGSPSDSLSSSPHGTDRRGDASPQQSVKGSQSWDDSEEEEMPEETIPVFRMQENAATKRTSKKSRRVGDLPIEPDWRGMAEKFSETGYLPITNAALDYTCDTDHRFAHDLRTARVTNRDRTWRDMSANTLITMPKELVKELITGSGSTEVRFAEEVDAFNERGREQACIYARILVDKDGYPPYIEDVRVLLKELEAYVLHARTADDRHYKIDTMFDDDWSQDQSRAGDRRYFSESGSFRRKVVKVFCLALEQELRAKDRRGAKDKDFFVPSFHYIGYALNSAVREEQHSWTGSASTNWLGSLVLAIMRYHFPEEEYELEFFVICLLGFEEQAAIAEVLLAIIGHGYFWTGLGFNIAFCGQSVNSIQMTALSQAERNEKWDDWAQYIHDHTPFAENGKRDDRLTDALLKKERRVVYDAARQEVMDLRSKQDDVKAKFMAIDWEDEDFDDEEIVELKEKIEQKLKVLEDFDVKHGSKLHRASLEP</sequence>
<organism evidence="2 3">
    <name type="scientific">Trematosphaeria pertusa</name>
    <dbReference type="NCBI Taxonomy" id="390896"/>
    <lineage>
        <taxon>Eukaryota</taxon>
        <taxon>Fungi</taxon>
        <taxon>Dikarya</taxon>
        <taxon>Ascomycota</taxon>
        <taxon>Pezizomycotina</taxon>
        <taxon>Dothideomycetes</taxon>
        <taxon>Pleosporomycetidae</taxon>
        <taxon>Pleosporales</taxon>
        <taxon>Massarineae</taxon>
        <taxon>Trematosphaeriaceae</taxon>
        <taxon>Trematosphaeria</taxon>
    </lineage>
</organism>
<reference evidence="2" key="1">
    <citation type="journal article" date="2020" name="Stud. Mycol.">
        <title>101 Dothideomycetes genomes: a test case for predicting lifestyles and emergence of pathogens.</title>
        <authorList>
            <person name="Haridas S."/>
            <person name="Albert R."/>
            <person name="Binder M."/>
            <person name="Bloem J."/>
            <person name="Labutti K."/>
            <person name="Salamov A."/>
            <person name="Andreopoulos B."/>
            <person name="Baker S."/>
            <person name="Barry K."/>
            <person name="Bills G."/>
            <person name="Bluhm B."/>
            <person name="Cannon C."/>
            <person name="Castanera R."/>
            <person name="Culley D."/>
            <person name="Daum C."/>
            <person name="Ezra D."/>
            <person name="Gonzalez J."/>
            <person name="Henrissat B."/>
            <person name="Kuo A."/>
            <person name="Liang C."/>
            <person name="Lipzen A."/>
            <person name="Lutzoni F."/>
            <person name="Magnuson J."/>
            <person name="Mondo S."/>
            <person name="Nolan M."/>
            <person name="Ohm R."/>
            <person name="Pangilinan J."/>
            <person name="Park H.-J."/>
            <person name="Ramirez L."/>
            <person name="Alfaro M."/>
            <person name="Sun H."/>
            <person name="Tritt A."/>
            <person name="Yoshinaga Y."/>
            <person name="Zwiers L.-H."/>
            <person name="Turgeon B."/>
            <person name="Goodwin S."/>
            <person name="Spatafora J."/>
            <person name="Crous P."/>
            <person name="Grigoriev I."/>
        </authorList>
    </citation>
    <scope>NUCLEOTIDE SEQUENCE</scope>
    <source>
        <strain evidence="2">CBS 122368</strain>
    </source>
</reference>
<dbReference type="OrthoDB" id="3798482at2759"/>
<dbReference type="GeneID" id="54587935"/>
<dbReference type="Proteomes" id="UP000800094">
    <property type="component" value="Unassembled WGS sequence"/>
</dbReference>
<evidence type="ECO:0000313" key="2">
    <source>
        <dbReference type="EMBL" id="KAF2242343.1"/>
    </source>
</evidence>
<feature type="region of interest" description="Disordered" evidence="1">
    <location>
        <begin position="83"/>
        <end position="185"/>
    </location>
</feature>
<name>A0A6A6HXL3_9PLEO</name>
<proteinExistence type="predicted"/>
<gene>
    <name evidence="2" type="ORF">BU26DRAFT_584559</name>
</gene>
<evidence type="ECO:0000256" key="1">
    <source>
        <dbReference type="SAM" id="MobiDB-lite"/>
    </source>
</evidence>
<feature type="compositionally biased region" description="Polar residues" evidence="1">
    <location>
        <begin position="138"/>
        <end position="149"/>
    </location>
</feature>
<accession>A0A6A6HXL3</accession>
<feature type="compositionally biased region" description="Acidic residues" evidence="1">
    <location>
        <begin position="150"/>
        <end position="159"/>
    </location>
</feature>